<dbReference type="Proteomes" id="UP000292423">
    <property type="component" value="Unassembled WGS sequence"/>
</dbReference>
<gene>
    <name evidence="3" type="ORF">EV700_1914</name>
</gene>
<dbReference type="Pfam" id="PF00753">
    <property type="entry name" value="Lactamase_B"/>
    <property type="match status" value="1"/>
</dbReference>
<dbReference type="PANTHER" id="PTHR42951:SF22">
    <property type="entry name" value="METALLO BETA-LACTAMASE SUPERFAMILY LIPOPROTEIN"/>
    <property type="match status" value="1"/>
</dbReference>
<feature type="compositionally biased region" description="Pro residues" evidence="1">
    <location>
        <begin position="343"/>
        <end position="353"/>
    </location>
</feature>
<accession>A0A4Q7Z3Y6</accession>
<dbReference type="RefSeq" id="WP_130413119.1">
    <property type="nucleotide sequence ID" value="NZ_SHKX01000012.1"/>
</dbReference>
<dbReference type="InterPro" id="IPR036866">
    <property type="entry name" value="RibonucZ/Hydroxyglut_hydro"/>
</dbReference>
<evidence type="ECO:0000313" key="3">
    <source>
        <dbReference type="EMBL" id="RZU45102.1"/>
    </source>
</evidence>
<feature type="domain" description="Metallo-beta-lactamase" evidence="2">
    <location>
        <begin position="25"/>
        <end position="230"/>
    </location>
</feature>
<comment type="caution">
    <text evidence="3">The sequence shown here is derived from an EMBL/GenBank/DDBJ whole genome shotgun (WGS) entry which is preliminary data.</text>
</comment>
<dbReference type="EMBL" id="SHKX01000012">
    <property type="protein sequence ID" value="RZU45102.1"/>
    <property type="molecule type" value="Genomic_DNA"/>
</dbReference>
<dbReference type="OrthoDB" id="5443440at2"/>
<evidence type="ECO:0000256" key="1">
    <source>
        <dbReference type="SAM" id="MobiDB-lite"/>
    </source>
</evidence>
<dbReference type="CDD" id="cd07726">
    <property type="entry name" value="ST1585-like_MBL-fold"/>
    <property type="match status" value="1"/>
</dbReference>
<sequence>MPFQPTLDLGHGITRIESGMVRDELVACYLVQGGEEYALIETGTNNSVPRILAVLAQRGIRPEQVKYVIPTHVHLDHAGGVGGLMQSLPQATLLVHPKGARHLIEPGKLKAGAIAVYGEAEFAKVYGDIIPVEASRVRAMEDNSEALLGDRKLVFVDTPGHARHHFCVFDPLSKGVFTGDTFGLAYPALTTEKGPFLIPTTTPVQFEPEALKASIRRLLALQPERMYLTHYGVVENPQGLGERLLGMVDDYVALALAARAAGGAEGLEARLVEGMRAYLFGKAREHGCGQGDEELERLLGMDLRLNAQGLGVWLEKQDGLLAGSFSDFPLRENNEPMPEDVPRVPPLPTIDKE</sequence>
<evidence type="ECO:0000259" key="2">
    <source>
        <dbReference type="SMART" id="SM00849"/>
    </source>
</evidence>
<dbReference type="InterPro" id="IPR037482">
    <property type="entry name" value="ST1585_MBL-fold"/>
</dbReference>
<feature type="region of interest" description="Disordered" evidence="1">
    <location>
        <begin position="331"/>
        <end position="353"/>
    </location>
</feature>
<name>A0A4Q7Z3Y6_9GAMM</name>
<dbReference type="AlphaFoldDB" id="A0A4Q7Z3Y6"/>
<keyword evidence="3" id="KW-0378">Hydrolase</keyword>
<evidence type="ECO:0000313" key="4">
    <source>
        <dbReference type="Proteomes" id="UP000292423"/>
    </source>
</evidence>
<dbReference type="Gene3D" id="3.60.15.10">
    <property type="entry name" value="Ribonuclease Z/Hydroxyacylglutathione hydrolase-like"/>
    <property type="match status" value="1"/>
</dbReference>
<dbReference type="PANTHER" id="PTHR42951">
    <property type="entry name" value="METALLO-BETA-LACTAMASE DOMAIN-CONTAINING"/>
    <property type="match status" value="1"/>
</dbReference>
<dbReference type="SUPFAM" id="SSF56281">
    <property type="entry name" value="Metallo-hydrolase/oxidoreductase"/>
    <property type="match status" value="1"/>
</dbReference>
<protein>
    <submittedName>
        <fullName evidence="3">Glyoxylase-like metal-dependent hydrolase (Beta-lactamase superfamily II)</fullName>
    </submittedName>
</protein>
<reference evidence="3 4" key="1">
    <citation type="submission" date="2019-02" db="EMBL/GenBank/DDBJ databases">
        <title>Genomic Encyclopedia of Type Strains, Phase IV (KMG-IV): sequencing the most valuable type-strain genomes for metagenomic binning, comparative biology and taxonomic classification.</title>
        <authorList>
            <person name="Goeker M."/>
        </authorList>
    </citation>
    <scope>NUCLEOTIDE SEQUENCE [LARGE SCALE GENOMIC DNA]</scope>
    <source>
        <strain evidence="3 4">DSM 105135</strain>
    </source>
</reference>
<dbReference type="InterPro" id="IPR050855">
    <property type="entry name" value="NDM-1-like"/>
</dbReference>
<proteinExistence type="predicted"/>
<dbReference type="SMART" id="SM00849">
    <property type="entry name" value="Lactamase_B"/>
    <property type="match status" value="1"/>
</dbReference>
<organism evidence="3 4">
    <name type="scientific">Fluviicoccus keumensis</name>
    <dbReference type="NCBI Taxonomy" id="1435465"/>
    <lineage>
        <taxon>Bacteria</taxon>
        <taxon>Pseudomonadati</taxon>
        <taxon>Pseudomonadota</taxon>
        <taxon>Gammaproteobacteria</taxon>
        <taxon>Moraxellales</taxon>
        <taxon>Moraxellaceae</taxon>
        <taxon>Fluviicoccus</taxon>
    </lineage>
</organism>
<keyword evidence="4" id="KW-1185">Reference proteome</keyword>
<dbReference type="GO" id="GO:0016787">
    <property type="term" value="F:hydrolase activity"/>
    <property type="evidence" value="ECO:0007669"/>
    <property type="project" value="UniProtKB-KW"/>
</dbReference>
<dbReference type="InterPro" id="IPR001279">
    <property type="entry name" value="Metallo-B-lactamas"/>
</dbReference>